<dbReference type="EMBL" id="JBIGIB010000005">
    <property type="protein sequence ID" value="MFG6468318.1"/>
    <property type="molecule type" value="Genomic_DNA"/>
</dbReference>
<dbReference type="RefSeq" id="WP_394386414.1">
    <property type="nucleotide sequence ID" value="NZ_JBIGIB010000005.1"/>
</dbReference>
<organism evidence="2 3">
    <name type="scientific">Pelomonas baiyunensis</name>
    <dbReference type="NCBI Taxonomy" id="3299026"/>
    <lineage>
        <taxon>Bacteria</taxon>
        <taxon>Pseudomonadati</taxon>
        <taxon>Pseudomonadota</taxon>
        <taxon>Betaproteobacteria</taxon>
        <taxon>Burkholderiales</taxon>
        <taxon>Sphaerotilaceae</taxon>
        <taxon>Roseateles</taxon>
    </lineage>
</organism>
<evidence type="ECO:0000256" key="1">
    <source>
        <dbReference type="SAM" id="SignalP"/>
    </source>
</evidence>
<feature type="signal peptide" evidence="1">
    <location>
        <begin position="1"/>
        <end position="22"/>
    </location>
</feature>
<proteinExistence type="predicted"/>
<dbReference type="PROSITE" id="PS51257">
    <property type="entry name" value="PROKAR_LIPOPROTEIN"/>
    <property type="match status" value="1"/>
</dbReference>
<evidence type="ECO:0000313" key="3">
    <source>
        <dbReference type="Proteomes" id="UP001606303"/>
    </source>
</evidence>
<gene>
    <name evidence="2" type="ORF">ACG01O_16950</name>
</gene>
<accession>A0ABW7H2A7</accession>
<evidence type="ECO:0008006" key="4">
    <source>
        <dbReference type="Google" id="ProtNLM"/>
    </source>
</evidence>
<keyword evidence="1" id="KW-0732">Signal</keyword>
<reference evidence="2 3" key="1">
    <citation type="submission" date="2024-08" db="EMBL/GenBank/DDBJ databases">
        <authorList>
            <person name="Lu H."/>
        </authorList>
    </citation>
    <scope>NUCLEOTIDE SEQUENCE [LARGE SCALE GENOMIC DNA]</scope>
    <source>
        <strain evidence="2 3">BYS87W</strain>
    </source>
</reference>
<name>A0ABW7H2A7_9BURK</name>
<sequence length="149" mass="15242">MKACIPSLAALTLACFATLAGATTVYVEGFGATQSLAATAASNNWRSSYPNGTYQGIYRCSPVGGATAPNGTWDCVAYGDVPSTPPKTIVTASAHGDPASLACQRAMTSWNSQYGATSTFTGTSVVEVYGNGGNARPTDFICTATGYKN</sequence>
<feature type="chain" id="PRO_5046088215" description="Secreted protein" evidence="1">
    <location>
        <begin position="23"/>
        <end position="149"/>
    </location>
</feature>
<dbReference type="Proteomes" id="UP001606303">
    <property type="component" value="Unassembled WGS sequence"/>
</dbReference>
<keyword evidence="3" id="KW-1185">Reference proteome</keyword>
<evidence type="ECO:0000313" key="2">
    <source>
        <dbReference type="EMBL" id="MFG6468318.1"/>
    </source>
</evidence>
<comment type="caution">
    <text evidence="2">The sequence shown here is derived from an EMBL/GenBank/DDBJ whole genome shotgun (WGS) entry which is preliminary data.</text>
</comment>
<protein>
    <recommendedName>
        <fullName evidence="4">Secreted protein</fullName>
    </recommendedName>
</protein>